<gene>
    <name evidence="1" type="ORF">AQUCO_03200074v1</name>
</gene>
<sequence>MFPTTMSMLSSSLRISSSSMSCSLFSGPSLTSVTTDSFRSRQVLSSKYTFDGISKTTCHSRSFGSLE</sequence>
<keyword evidence="2" id="KW-1185">Reference proteome</keyword>
<dbReference type="Proteomes" id="UP000230069">
    <property type="component" value="Unassembled WGS sequence"/>
</dbReference>
<reference evidence="1 2" key="1">
    <citation type="submission" date="2017-09" db="EMBL/GenBank/DDBJ databases">
        <title>WGS assembly of Aquilegia coerulea Goldsmith.</title>
        <authorList>
            <person name="Hodges S."/>
            <person name="Kramer E."/>
            <person name="Nordborg M."/>
            <person name="Tomkins J."/>
            <person name="Borevitz J."/>
            <person name="Derieg N."/>
            <person name="Yan J."/>
            <person name="Mihaltcheva S."/>
            <person name="Hayes R.D."/>
            <person name="Rokhsar D."/>
        </authorList>
    </citation>
    <scope>NUCLEOTIDE SEQUENCE [LARGE SCALE GENOMIC DNA]</scope>
    <source>
        <strain evidence="2">cv. Goldsmith</strain>
    </source>
</reference>
<dbReference type="EMBL" id="KZ305049">
    <property type="protein sequence ID" value="PIA36854.1"/>
    <property type="molecule type" value="Genomic_DNA"/>
</dbReference>
<organism evidence="1 2">
    <name type="scientific">Aquilegia coerulea</name>
    <name type="common">Rocky mountain columbine</name>
    <dbReference type="NCBI Taxonomy" id="218851"/>
    <lineage>
        <taxon>Eukaryota</taxon>
        <taxon>Viridiplantae</taxon>
        <taxon>Streptophyta</taxon>
        <taxon>Embryophyta</taxon>
        <taxon>Tracheophyta</taxon>
        <taxon>Spermatophyta</taxon>
        <taxon>Magnoliopsida</taxon>
        <taxon>Ranunculales</taxon>
        <taxon>Ranunculaceae</taxon>
        <taxon>Thalictroideae</taxon>
        <taxon>Aquilegia</taxon>
    </lineage>
</organism>
<dbReference type="InParanoid" id="A0A2G5D023"/>
<proteinExistence type="predicted"/>
<accession>A0A2G5D023</accession>
<name>A0A2G5D023_AQUCA</name>
<dbReference type="AlphaFoldDB" id="A0A2G5D023"/>
<evidence type="ECO:0000313" key="1">
    <source>
        <dbReference type="EMBL" id="PIA36854.1"/>
    </source>
</evidence>
<protein>
    <submittedName>
        <fullName evidence="1">Uncharacterized protein</fullName>
    </submittedName>
</protein>
<evidence type="ECO:0000313" key="2">
    <source>
        <dbReference type="Proteomes" id="UP000230069"/>
    </source>
</evidence>